<dbReference type="GeneID" id="42000176"/>
<organism evidence="2 3">
    <name type="scientific">Fusarium coffeatum</name>
    <dbReference type="NCBI Taxonomy" id="231269"/>
    <lineage>
        <taxon>Eukaryota</taxon>
        <taxon>Fungi</taxon>
        <taxon>Dikarya</taxon>
        <taxon>Ascomycota</taxon>
        <taxon>Pezizomycotina</taxon>
        <taxon>Sordariomycetes</taxon>
        <taxon>Hypocreomycetidae</taxon>
        <taxon>Hypocreales</taxon>
        <taxon>Nectriaceae</taxon>
        <taxon>Fusarium</taxon>
        <taxon>Fusarium incarnatum-equiseti species complex</taxon>
    </lineage>
</organism>
<dbReference type="OrthoDB" id="5014130at2759"/>
<comment type="caution">
    <text evidence="2">The sequence shown here is derived from an EMBL/GenBank/DDBJ whole genome shotgun (WGS) entry which is preliminary data.</text>
</comment>
<sequence>MVAIKISALALFVSLATLSSATPIEPEAQTLEARARGNAVVYTSVGPSCDRVVERQAFQGDNVHICHEVTNIGSLRVEGSGCLVKYWQNRGCKGKGVQVLDSYCQSVQFSSYSVDCPYRSKDRGQQTWPYPN</sequence>
<evidence type="ECO:0000313" key="3">
    <source>
        <dbReference type="Proteomes" id="UP000253153"/>
    </source>
</evidence>
<reference evidence="2 3" key="1">
    <citation type="submission" date="2018-06" db="EMBL/GenBank/DDBJ databases">
        <title>Fusarium incarnatum-equiseti species complex species 28.</title>
        <authorList>
            <person name="Gardiner D.M."/>
        </authorList>
    </citation>
    <scope>NUCLEOTIDE SEQUENCE [LARGE SCALE GENOMIC DNA]</scope>
    <source>
        <strain evidence="2 3">FIESC_28</strain>
    </source>
</reference>
<evidence type="ECO:0000256" key="1">
    <source>
        <dbReference type="SAM" id="SignalP"/>
    </source>
</evidence>
<name>A0A366QQQ9_9HYPO</name>
<feature type="signal peptide" evidence="1">
    <location>
        <begin position="1"/>
        <end position="21"/>
    </location>
</feature>
<keyword evidence="1" id="KW-0732">Signal</keyword>
<gene>
    <name evidence="2" type="ORF">FIESC28_10750</name>
</gene>
<keyword evidence="3" id="KW-1185">Reference proteome</keyword>
<dbReference type="EMBL" id="QKXC01000320">
    <property type="protein sequence ID" value="RBR07251.1"/>
    <property type="molecule type" value="Genomic_DNA"/>
</dbReference>
<evidence type="ECO:0008006" key="4">
    <source>
        <dbReference type="Google" id="ProtNLM"/>
    </source>
</evidence>
<dbReference type="AlphaFoldDB" id="A0A366QQQ9"/>
<dbReference type="Proteomes" id="UP000253153">
    <property type="component" value="Unassembled WGS sequence"/>
</dbReference>
<evidence type="ECO:0000313" key="2">
    <source>
        <dbReference type="EMBL" id="RBR07251.1"/>
    </source>
</evidence>
<dbReference type="RefSeq" id="XP_031011048.1">
    <property type="nucleotide sequence ID" value="XM_031164880.1"/>
</dbReference>
<feature type="chain" id="PRO_5017009187" description="Cyanovirin-N domain-containing protein" evidence="1">
    <location>
        <begin position="22"/>
        <end position="132"/>
    </location>
</feature>
<accession>A0A366QQQ9</accession>
<protein>
    <recommendedName>
        <fullName evidence="4">Cyanovirin-N domain-containing protein</fullName>
    </recommendedName>
</protein>
<proteinExistence type="predicted"/>